<dbReference type="Proteomes" id="UP001175271">
    <property type="component" value="Unassembled WGS sequence"/>
</dbReference>
<dbReference type="InterPro" id="IPR001841">
    <property type="entry name" value="Znf_RING"/>
</dbReference>
<evidence type="ECO:0000256" key="2">
    <source>
        <dbReference type="ARBA" id="ARBA00022833"/>
    </source>
</evidence>
<feature type="region of interest" description="Disordered" evidence="4">
    <location>
        <begin position="99"/>
        <end position="124"/>
    </location>
</feature>
<evidence type="ECO:0000313" key="8">
    <source>
        <dbReference type="Proteomes" id="UP001175271"/>
    </source>
</evidence>
<dbReference type="SUPFAM" id="SSF57850">
    <property type="entry name" value="RING/U-box"/>
    <property type="match status" value="1"/>
</dbReference>
<feature type="domain" description="RING-type" evidence="6">
    <location>
        <begin position="26"/>
        <end position="72"/>
    </location>
</feature>
<keyword evidence="1 3" id="KW-0479">Metal-binding</keyword>
<keyword evidence="8" id="KW-1185">Reference proteome</keyword>
<feature type="region of interest" description="Disordered" evidence="4">
    <location>
        <begin position="150"/>
        <end position="171"/>
    </location>
</feature>
<dbReference type="GO" id="GO:0008270">
    <property type="term" value="F:zinc ion binding"/>
    <property type="evidence" value="ECO:0007669"/>
    <property type="project" value="UniProtKB-KW"/>
</dbReference>
<dbReference type="EMBL" id="JAUCMV010000002">
    <property type="protein sequence ID" value="KAK0418877.1"/>
    <property type="molecule type" value="Genomic_DNA"/>
</dbReference>
<dbReference type="PROSITE" id="PS50089">
    <property type="entry name" value="ZF_RING_2"/>
    <property type="match status" value="1"/>
</dbReference>
<dbReference type="AlphaFoldDB" id="A0AA39M2W8"/>
<accession>A0AA39M2W8</accession>
<proteinExistence type="predicted"/>
<protein>
    <recommendedName>
        <fullName evidence="6">RING-type domain-containing protein</fullName>
    </recommendedName>
</protein>
<feature type="compositionally biased region" description="Basic and acidic residues" evidence="4">
    <location>
        <begin position="155"/>
        <end position="171"/>
    </location>
</feature>
<keyword evidence="1 3" id="KW-0863">Zinc-finger</keyword>
<keyword evidence="5" id="KW-0472">Membrane</keyword>
<evidence type="ECO:0000259" key="6">
    <source>
        <dbReference type="PROSITE" id="PS50089"/>
    </source>
</evidence>
<evidence type="ECO:0000256" key="1">
    <source>
        <dbReference type="ARBA" id="ARBA00022771"/>
    </source>
</evidence>
<sequence length="171" mass="19806">MSDNYYYQQRNWSQVSEQLEDDTLNCRGCQRRFQETPMRLSCGDSFCDHCFRILQHRRRESRWNGIRCPSCQNESIFELRNYEIGERLEEISRRKRELQMASVRSSQNAHNSRESEYRPAPTPAEAPGDGIGWLIGGAVALGVVGMIAYGASQSGEKETPKKTNEPKRRRK</sequence>
<keyword evidence="2" id="KW-0862">Zinc</keyword>
<evidence type="ECO:0000313" key="7">
    <source>
        <dbReference type="EMBL" id="KAK0418877.1"/>
    </source>
</evidence>
<name>A0AA39M2W8_9BILA</name>
<comment type="caution">
    <text evidence="7">The sequence shown here is derived from an EMBL/GenBank/DDBJ whole genome shotgun (WGS) entry which is preliminary data.</text>
</comment>
<organism evidence="7 8">
    <name type="scientific">Steinernema hermaphroditum</name>
    <dbReference type="NCBI Taxonomy" id="289476"/>
    <lineage>
        <taxon>Eukaryota</taxon>
        <taxon>Metazoa</taxon>
        <taxon>Ecdysozoa</taxon>
        <taxon>Nematoda</taxon>
        <taxon>Chromadorea</taxon>
        <taxon>Rhabditida</taxon>
        <taxon>Tylenchina</taxon>
        <taxon>Panagrolaimomorpha</taxon>
        <taxon>Strongyloidoidea</taxon>
        <taxon>Steinernematidae</taxon>
        <taxon>Steinernema</taxon>
    </lineage>
</organism>
<reference evidence="7" key="1">
    <citation type="submission" date="2023-06" db="EMBL/GenBank/DDBJ databases">
        <title>Genomic analysis of the entomopathogenic nematode Steinernema hermaphroditum.</title>
        <authorList>
            <person name="Schwarz E.M."/>
            <person name="Heppert J.K."/>
            <person name="Baniya A."/>
            <person name="Schwartz H.T."/>
            <person name="Tan C.-H."/>
            <person name="Antoshechkin I."/>
            <person name="Sternberg P.W."/>
            <person name="Goodrich-Blair H."/>
            <person name="Dillman A.R."/>
        </authorList>
    </citation>
    <scope>NUCLEOTIDE SEQUENCE</scope>
    <source>
        <strain evidence="7">PS9179</strain>
        <tissue evidence="7">Whole animal</tissue>
    </source>
</reference>
<evidence type="ECO:0000256" key="4">
    <source>
        <dbReference type="SAM" id="MobiDB-lite"/>
    </source>
</evidence>
<evidence type="ECO:0000256" key="5">
    <source>
        <dbReference type="SAM" id="Phobius"/>
    </source>
</evidence>
<evidence type="ECO:0000256" key="3">
    <source>
        <dbReference type="PROSITE-ProRule" id="PRU00175"/>
    </source>
</evidence>
<dbReference type="InterPro" id="IPR013083">
    <property type="entry name" value="Znf_RING/FYVE/PHD"/>
</dbReference>
<dbReference type="Gene3D" id="3.30.40.10">
    <property type="entry name" value="Zinc/RING finger domain, C3HC4 (zinc finger)"/>
    <property type="match status" value="1"/>
</dbReference>
<keyword evidence="5" id="KW-0812">Transmembrane</keyword>
<feature type="transmembrane region" description="Helical" evidence="5">
    <location>
        <begin position="131"/>
        <end position="152"/>
    </location>
</feature>
<keyword evidence="5" id="KW-1133">Transmembrane helix</keyword>
<gene>
    <name evidence="7" type="ORF">QR680_013823</name>
</gene>